<comment type="caution">
    <text evidence="1">The sequence shown here is derived from an EMBL/GenBank/DDBJ whole genome shotgun (WGS) entry which is preliminary data.</text>
</comment>
<proteinExistence type="predicted"/>
<evidence type="ECO:0000313" key="2">
    <source>
        <dbReference type="Proteomes" id="UP000192276"/>
    </source>
</evidence>
<protein>
    <submittedName>
        <fullName evidence="1">Uncharacterized protein</fullName>
    </submittedName>
</protein>
<reference evidence="2" key="1">
    <citation type="submission" date="2016-04" db="EMBL/GenBank/DDBJ databases">
        <authorList>
            <person name="Chen L."/>
            <person name="Zhuang W."/>
            <person name="Wang G."/>
        </authorList>
    </citation>
    <scope>NUCLEOTIDE SEQUENCE [LARGE SCALE GENOMIC DNA]</scope>
    <source>
        <strain evidence="2">208</strain>
    </source>
</reference>
<evidence type="ECO:0000313" key="1">
    <source>
        <dbReference type="EMBL" id="OQP59018.1"/>
    </source>
</evidence>
<sequence length="158" mass="18852">MTMQSTSLAALLQYKNENVISRFTDLFDVGEEEAEEIFMETKKFLFISRQPGVFIPDELLIVDEMWHNFILFTSTYHEFCMHYFGGFLHHLPASKAEKMRHRQQLDADSFMARNAFKEKLAAFISITYDQLGHETVIRWFQEYPQRYSKQVIKNLRKH</sequence>
<dbReference type="AlphaFoldDB" id="A0A1V9FKZ3"/>
<name>A0A1V9FKZ3_9BACT</name>
<dbReference type="EMBL" id="LWBP01000185">
    <property type="protein sequence ID" value="OQP59018.1"/>
    <property type="molecule type" value="Genomic_DNA"/>
</dbReference>
<organism evidence="1 2">
    <name type="scientific">Niastella populi</name>
    <dbReference type="NCBI Taxonomy" id="550983"/>
    <lineage>
        <taxon>Bacteria</taxon>
        <taxon>Pseudomonadati</taxon>
        <taxon>Bacteroidota</taxon>
        <taxon>Chitinophagia</taxon>
        <taxon>Chitinophagales</taxon>
        <taxon>Chitinophagaceae</taxon>
        <taxon>Niastella</taxon>
    </lineage>
</organism>
<dbReference type="STRING" id="550983.A4R26_21765"/>
<accession>A0A1V9FKZ3</accession>
<gene>
    <name evidence="1" type="ORF">A4R26_21765</name>
</gene>
<dbReference type="Proteomes" id="UP000192276">
    <property type="component" value="Unassembled WGS sequence"/>
</dbReference>
<keyword evidence="2" id="KW-1185">Reference proteome</keyword>